<dbReference type="Proteomes" id="UP000255082">
    <property type="component" value="Unassembled WGS sequence"/>
</dbReference>
<gene>
    <name evidence="2" type="ORF">NCTC13184_01640</name>
</gene>
<protein>
    <submittedName>
        <fullName evidence="2">Uncharacterized protein</fullName>
    </submittedName>
</protein>
<organism evidence="2 3">
    <name type="scientific">Nocardia africana</name>
    <dbReference type="NCBI Taxonomy" id="134964"/>
    <lineage>
        <taxon>Bacteria</taxon>
        <taxon>Bacillati</taxon>
        <taxon>Actinomycetota</taxon>
        <taxon>Actinomycetes</taxon>
        <taxon>Mycobacteriales</taxon>
        <taxon>Nocardiaceae</taxon>
        <taxon>Nocardia</taxon>
    </lineage>
</organism>
<reference evidence="2 3" key="1">
    <citation type="submission" date="2018-06" db="EMBL/GenBank/DDBJ databases">
        <authorList>
            <consortium name="Pathogen Informatics"/>
            <person name="Doyle S."/>
        </authorList>
    </citation>
    <scope>NUCLEOTIDE SEQUENCE [LARGE SCALE GENOMIC DNA]</scope>
    <source>
        <strain evidence="2 3">NCTC13184</strain>
    </source>
</reference>
<evidence type="ECO:0000256" key="1">
    <source>
        <dbReference type="SAM" id="MobiDB-lite"/>
    </source>
</evidence>
<name>A0A378WNH1_9NOCA</name>
<evidence type="ECO:0000313" key="3">
    <source>
        <dbReference type="Proteomes" id="UP000255082"/>
    </source>
</evidence>
<sequence>MATRKNFPAASMPNLSAGMNSTITDQIDHTENPTCSATTDQIRLRRAILLPPASQAATSSASHCSMSWLRVSVLNRAS</sequence>
<dbReference type="AlphaFoldDB" id="A0A378WNH1"/>
<feature type="compositionally biased region" description="Polar residues" evidence="1">
    <location>
        <begin position="13"/>
        <end position="25"/>
    </location>
</feature>
<dbReference type="EMBL" id="UGRU01000001">
    <property type="protein sequence ID" value="SUA42287.1"/>
    <property type="molecule type" value="Genomic_DNA"/>
</dbReference>
<feature type="region of interest" description="Disordered" evidence="1">
    <location>
        <begin position="1"/>
        <end position="37"/>
    </location>
</feature>
<evidence type="ECO:0000313" key="2">
    <source>
        <dbReference type="EMBL" id="SUA42287.1"/>
    </source>
</evidence>
<accession>A0A378WNH1</accession>
<proteinExistence type="predicted"/>